<name>A0ABT9IKT3_9MICC</name>
<keyword evidence="1 2" id="KW-0663">Pyridoxal phosphate</keyword>
<dbReference type="PIRSF" id="PIRSF004848">
    <property type="entry name" value="YBL036c_PLPDEIII"/>
    <property type="match status" value="1"/>
</dbReference>
<dbReference type="HAMAP" id="MF_02087">
    <property type="entry name" value="PLP_homeostasis"/>
    <property type="match status" value="1"/>
</dbReference>
<evidence type="ECO:0000313" key="5">
    <source>
        <dbReference type="EMBL" id="MDP5226197.1"/>
    </source>
</evidence>
<dbReference type="NCBIfam" id="TIGR00044">
    <property type="entry name" value="YggS family pyridoxal phosphate-dependent enzyme"/>
    <property type="match status" value="1"/>
</dbReference>
<organism evidence="5 6">
    <name type="scientific">Arthrobacter horti</name>
    <dbReference type="NCBI Taxonomy" id="3068273"/>
    <lineage>
        <taxon>Bacteria</taxon>
        <taxon>Bacillati</taxon>
        <taxon>Actinomycetota</taxon>
        <taxon>Actinomycetes</taxon>
        <taxon>Micrococcales</taxon>
        <taxon>Micrococcaceae</taxon>
        <taxon>Arthrobacter</taxon>
    </lineage>
</organism>
<accession>A0ABT9IKT3</accession>
<dbReference type="PANTHER" id="PTHR10146">
    <property type="entry name" value="PROLINE SYNTHETASE CO-TRANSCRIBED BACTERIAL HOMOLOG PROTEIN"/>
    <property type="match status" value="1"/>
</dbReference>
<sequence length="248" mass="25938">MEHGLPTGDARTLELAERLERVRERIAAASAAAGRGLPELIVVTKFHPAADVARLYGLGVRQVGENRDQEASAKAAELTALEGLSWHFIGQLQSNKAKSVVRYATAVHSVDRGPLVAALSKAVLAEQEARGRADLEVLLQVNLDPEAIAAGAGGRGGALPDELPALAGQVAVAPGLRLRGLMAVAPLGADAAEAFERLHRISELLRREHPEAGLLSAGMSHDLEDAIACGATHLRIGTDVLGPRPPMG</sequence>
<keyword evidence="6" id="KW-1185">Reference proteome</keyword>
<dbReference type="InterPro" id="IPR029066">
    <property type="entry name" value="PLP-binding_barrel"/>
</dbReference>
<evidence type="ECO:0000256" key="3">
    <source>
        <dbReference type="RuleBase" id="RU004514"/>
    </source>
</evidence>
<dbReference type="Pfam" id="PF01168">
    <property type="entry name" value="Ala_racemase_N"/>
    <property type="match status" value="1"/>
</dbReference>
<feature type="modified residue" description="N6-(pyridoxal phosphate)lysine" evidence="2">
    <location>
        <position position="45"/>
    </location>
</feature>
<evidence type="ECO:0000259" key="4">
    <source>
        <dbReference type="Pfam" id="PF01168"/>
    </source>
</evidence>
<evidence type="ECO:0000256" key="2">
    <source>
        <dbReference type="HAMAP-Rule" id="MF_02087"/>
    </source>
</evidence>
<dbReference type="InterPro" id="IPR011078">
    <property type="entry name" value="PyrdxlP_homeostasis"/>
</dbReference>
<dbReference type="CDD" id="cd00635">
    <property type="entry name" value="PLPDE_III_YBL036c_like"/>
    <property type="match status" value="1"/>
</dbReference>
<feature type="domain" description="Alanine racemase N-terminal" evidence="4">
    <location>
        <begin position="19"/>
        <end position="245"/>
    </location>
</feature>
<dbReference type="InterPro" id="IPR001608">
    <property type="entry name" value="Ala_racemase_N"/>
</dbReference>
<gene>
    <name evidence="5" type="ORF">Q9R02_03400</name>
</gene>
<protein>
    <recommendedName>
        <fullName evidence="2">Pyridoxal phosphate homeostasis protein</fullName>
        <shortName evidence="2">PLP homeostasis protein</shortName>
    </recommendedName>
</protein>
<reference evidence="5 6" key="1">
    <citation type="submission" date="2023-08" db="EMBL/GenBank/DDBJ databases">
        <title>Arthrobacter horti sp. nov., isolated from forest soil.</title>
        <authorList>
            <person name="Park M."/>
        </authorList>
    </citation>
    <scope>NUCLEOTIDE SEQUENCE [LARGE SCALE GENOMIC DNA]</scope>
    <source>
        <strain evidence="5 6">YJM1</strain>
    </source>
</reference>
<comment type="function">
    <text evidence="2">Pyridoxal 5'-phosphate (PLP)-binding protein, which is involved in PLP homeostasis.</text>
</comment>
<comment type="similarity">
    <text evidence="2 3">Belongs to the pyridoxal phosphate-binding protein YggS/PROSC family.</text>
</comment>
<evidence type="ECO:0000313" key="6">
    <source>
        <dbReference type="Proteomes" id="UP001232725"/>
    </source>
</evidence>
<dbReference type="RefSeq" id="WP_305995219.1">
    <property type="nucleotide sequence ID" value="NZ_JAVALS010000001.1"/>
</dbReference>
<dbReference type="PROSITE" id="PS01211">
    <property type="entry name" value="UPF0001"/>
    <property type="match status" value="1"/>
</dbReference>
<dbReference type="Proteomes" id="UP001232725">
    <property type="component" value="Unassembled WGS sequence"/>
</dbReference>
<dbReference type="Gene3D" id="3.20.20.10">
    <property type="entry name" value="Alanine racemase"/>
    <property type="match status" value="1"/>
</dbReference>
<comment type="caution">
    <text evidence="5">The sequence shown here is derived from an EMBL/GenBank/DDBJ whole genome shotgun (WGS) entry which is preliminary data.</text>
</comment>
<proteinExistence type="inferred from homology"/>
<dbReference type="SUPFAM" id="SSF51419">
    <property type="entry name" value="PLP-binding barrel"/>
    <property type="match status" value="1"/>
</dbReference>
<dbReference type="EMBL" id="JAVALS010000001">
    <property type="protein sequence ID" value="MDP5226197.1"/>
    <property type="molecule type" value="Genomic_DNA"/>
</dbReference>
<evidence type="ECO:0000256" key="1">
    <source>
        <dbReference type="ARBA" id="ARBA00022898"/>
    </source>
</evidence>
<dbReference type="PANTHER" id="PTHR10146:SF14">
    <property type="entry name" value="PYRIDOXAL PHOSPHATE HOMEOSTASIS PROTEIN"/>
    <property type="match status" value="1"/>
</dbReference>